<organism evidence="5 6">
    <name type="scientific">Urochloa decumbens</name>
    <dbReference type="NCBI Taxonomy" id="240449"/>
    <lineage>
        <taxon>Eukaryota</taxon>
        <taxon>Viridiplantae</taxon>
        <taxon>Streptophyta</taxon>
        <taxon>Embryophyta</taxon>
        <taxon>Tracheophyta</taxon>
        <taxon>Spermatophyta</taxon>
        <taxon>Magnoliopsida</taxon>
        <taxon>Liliopsida</taxon>
        <taxon>Poales</taxon>
        <taxon>Poaceae</taxon>
        <taxon>PACMAD clade</taxon>
        <taxon>Panicoideae</taxon>
        <taxon>Panicodae</taxon>
        <taxon>Paniceae</taxon>
        <taxon>Melinidinae</taxon>
        <taxon>Urochloa</taxon>
    </lineage>
</organism>
<comment type="similarity">
    <text evidence="1 2">Belongs to the chalcone isomerase family.</text>
</comment>
<dbReference type="InterPro" id="IPR016087">
    <property type="entry name" value="Chalcone_isomerase"/>
</dbReference>
<name>A0ABC8VEK5_9POAL</name>
<dbReference type="Gene3D" id="1.10.890.20">
    <property type="match status" value="1"/>
</dbReference>
<feature type="region of interest" description="Disordered" evidence="3">
    <location>
        <begin position="1"/>
        <end position="28"/>
    </location>
</feature>
<accession>A0ABC8VEK5</accession>
<dbReference type="Pfam" id="PF02431">
    <property type="entry name" value="Chalcone"/>
    <property type="match status" value="1"/>
</dbReference>
<dbReference type="Gene3D" id="3.50.70.10">
    <property type="match status" value="1"/>
</dbReference>
<gene>
    <name evidence="5" type="ORF">URODEC1_LOCUS2124</name>
</gene>
<reference evidence="6" key="1">
    <citation type="submission" date="2024-06" db="EMBL/GenBank/DDBJ databases">
        <authorList>
            <person name="Ryan C."/>
        </authorList>
    </citation>
    <scope>NUCLEOTIDE SEQUENCE [LARGE SCALE GENOMIC DNA]</scope>
</reference>
<dbReference type="PANTHER" id="PTHR47698">
    <property type="entry name" value="FATTY-ACID-BINDING PROTEIN 3, CHLOROPLASTIC"/>
    <property type="match status" value="1"/>
</dbReference>
<dbReference type="InterPro" id="IPR016088">
    <property type="entry name" value="Chalcone_isomerase_3-sand"/>
</dbReference>
<evidence type="ECO:0000313" key="6">
    <source>
        <dbReference type="Proteomes" id="UP001497457"/>
    </source>
</evidence>
<keyword evidence="6" id="KW-1185">Reference proteome</keyword>
<protein>
    <recommendedName>
        <fullName evidence="2">Chalcone-flavonone isomerase family protein</fullName>
    </recommendedName>
</protein>
<dbReference type="EMBL" id="OZ075111">
    <property type="protein sequence ID" value="CAL4888202.1"/>
    <property type="molecule type" value="Genomic_DNA"/>
</dbReference>
<dbReference type="PANTHER" id="PTHR47698:SF2">
    <property type="entry name" value="FATTY-ACID-BINDING PROTEIN 3, CHLOROPLASTIC"/>
    <property type="match status" value="1"/>
</dbReference>
<evidence type="ECO:0000313" key="5">
    <source>
        <dbReference type="EMBL" id="CAL4888202.1"/>
    </source>
</evidence>
<dbReference type="AlphaFoldDB" id="A0ABC8VEK5"/>
<dbReference type="Proteomes" id="UP001497457">
    <property type="component" value="Chromosome 1b"/>
</dbReference>
<dbReference type="InterPro" id="IPR016089">
    <property type="entry name" value="Chalcone_isomerase_bundle_sf"/>
</dbReference>
<reference evidence="5 6" key="2">
    <citation type="submission" date="2024-10" db="EMBL/GenBank/DDBJ databases">
        <authorList>
            <person name="Ryan C."/>
        </authorList>
    </citation>
    <scope>NUCLEOTIDE SEQUENCE [LARGE SCALE GENOMIC DNA]</scope>
</reference>
<sequence length="297" mass="32066">MAEAPTASRKRPALTAGPTAPTSPRDAATCRSSYGPTVRFACGLACGFARRGARRLPVALAAAGGAVGDAFVTEGSTNVKFPRELIVPGYTGSLVILGTGYRDKFFVKVYAAAFYVDYSLGIDTEQWKEKIGIESFDPNSVFDSIFKAPVVKSLSIILVRDVDGKTFVNALNDVIARQIKTPNAEEESSLSTFQNTFLGRNLKQGTSIYLTWLEPSRMLISISENQDPSQVDAEIKSATVNYALYDGFFGNSPVSPSLRSSSAQLLEALLNYKVTVNLFPGKCRMVPVINSLFDTGN</sequence>
<evidence type="ECO:0000256" key="3">
    <source>
        <dbReference type="SAM" id="MobiDB-lite"/>
    </source>
</evidence>
<dbReference type="InterPro" id="IPR036298">
    <property type="entry name" value="Chalcone_isomerase_sf"/>
</dbReference>
<feature type="domain" description="Chalcone isomerase" evidence="4">
    <location>
        <begin position="78"/>
        <end position="269"/>
    </location>
</feature>
<evidence type="ECO:0000256" key="1">
    <source>
        <dbReference type="ARBA" id="ARBA00007166"/>
    </source>
</evidence>
<dbReference type="SUPFAM" id="SSF54626">
    <property type="entry name" value="Chalcone isomerase"/>
    <property type="match status" value="1"/>
</dbReference>
<proteinExistence type="inferred from homology"/>
<evidence type="ECO:0000259" key="4">
    <source>
        <dbReference type="Pfam" id="PF02431"/>
    </source>
</evidence>
<evidence type="ECO:0000256" key="2">
    <source>
        <dbReference type="RuleBase" id="RU361158"/>
    </source>
</evidence>